<keyword evidence="1" id="KW-0732">Signal</keyword>
<accession>A0ABS9Z380</accession>
<protein>
    <submittedName>
        <fullName evidence="2">Cytochrome C</fullName>
    </submittedName>
</protein>
<evidence type="ECO:0000256" key="1">
    <source>
        <dbReference type="SAM" id="SignalP"/>
    </source>
</evidence>
<evidence type="ECO:0000313" key="3">
    <source>
        <dbReference type="Proteomes" id="UP001139104"/>
    </source>
</evidence>
<keyword evidence="3" id="KW-1185">Reference proteome</keyword>
<reference evidence="2" key="1">
    <citation type="journal article" date="2022" name="ISME J.">
        <title>Identification of active gaseous-alkane degraders at natural gas seeps.</title>
        <authorList>
            <person name="Farhan Ul Haque M."/>
            <person name="Hernandez M."/>
            <person name="Crombie A.T."/>
            <person name="Murrell J.C."/>
        </authorList>
    </citation>
    <scope>NUCLEOTIDE SEQUENCE</scope>
    <source>
        <strain evidence="2">PC2</strain>
    </source>
</reference>
<feature type="chain" id="PRO_5047055660" evidence="1">
    <location>
        <begin position="22"/>
        <end position="487"/>
    </location>
</feature>
<sequence>MNKALRAGAALGLGFAASIGAADNASALPSFARQTGQTCSTCHTAFPQLTPYGRRFKLGGYTAGGGIDTELPPISFMLQSQFTHLNRSLNAPDGSTSAYAPPQPPGLGGYNDANNWTDFSSQVSIFYGGKIWGNLGLFTQWTYGQDYGQQVAWDNTDGRYADTLHIGPFDVLWGLDFNNNPTVQDPWNTTPAWGFPFISSSFAPGPAAATMLEGADWGPGQVVGAGGYAFINDMLYLELTGYGATSKSFQWAVTGGPPGNLLSGIAPYYRAAIEKNWGEHSLEVGAYGMNANVIAGGNQALPDGTFGWPTDVITDNGFDLQYQWITDVHAVTLRANYILERQNLYSSVVQGITANNVDYLRSLKLSGEYVYKNTYSATATYFNINGTADMTLYAPNANFSPNSEGWIFDIAYLPFSRGGPSFWPWANARIGLTYTLYTRFDGGTNNIDPTAVDANGVNTLCNGGSTTPYCRSASDNNTLLAYAWFMW</sequence>
<proteinExistence type="predicted"/>
<gene>
    <name evidence="2" type="ORF">K2U94_02410</name>
</gene>
<dbReference type="Proteomes" id="UP001139104">
    <property type="component" value="Unassembled WGS sequence"/>
</dbReference>
<evidence type="ECO:0000313" key="2">
    <source>
        <dbReference type="EMBL" id="MCI4681632.1"/>
    </source>
</evidence>
<comment type="caution">
    <text evidence="2">The sequence shown here is derived from an EMBL/GenBank/DDBJ whole genome shotgun (WGS) entry which is preliminary data.</text>
</comment>
<name>A0ABS9Z380_9HYPH</name>
<organism evidence="2 3">
    <name type="scientific">Candidatus Rhodoblastus alkanivorans</name>
    <dbReference type="NCBI Taxonomy" id="2954117"/>
    <lineage>
        <taxon>Bacteria</taxon>
        <taxon>Pseudomonadati</taxon>
        <taxon>Pseudomonadota</taxon>
        <taxon>Alphaproteobacteria</taxon>
        <taxon>Hyphomicrobiales</taxon>
        <taxon>Rhodoblastaceae</taxon>
        <taxon>Rhodoblastus</taxon>
    </lineage>
</organism>
<dbReference type="EMBL" id="JAIVFP010000001">
    <property type="protein sequence ID" value="MCI4681632.1"/>
    <property type="molecule type" value="Genomic_DNA"/>
</dbReference>
<feature type="signal peptide" evidence="1">
    <location>
        <begin position="1"/>
        <end position="21"/>
    </location>
</feature>
<dbReference type="RefSeq" id="WP_243065686.1">
    <property type="nucleotide sequence ID" value="NZ_JAIVFK010000007.1"/>
</dbReference>